<protein>
    <submittedName>
        <fullName evidence="1">Uncharacterized protein</fullName>
    </submittedName>
</protein>
<proteinExistence type="predicted"/>
<evidence type="ECO:0000313" key="1">
    <source>
        <dbReference type="EMBL" id="CAB3375056.1"/>
    </source>
</evidence>
<name>A0A8S1D3U1_9INSE</name>
<organism evidence="1 2">
    <name type="scientific">Cloeon dipterum</name>
    <dbReference type="NCBI Taxonomy" id="197152"/>
    <lineage>
        <taxon>Eukaryota</taxon>
        <taxon>Metazoa</taxon>
        <taxon>Ecdysozoa</taxon>
        <taxon>Arthropoda</taxon>
        <taxon>Hexapoda</taxon>
        <taxon>Insecta</taxon>
        <taxon>Pterygota</taxon>
        <taxon>Palaeoptera</taxon>
        <taxon>Ephemeroptera</taxon>
        <taxon>Pisciforma</taxon>
        <taxon>Baetidae</taxon>
        <taxon>Cloeon</taxon>
    </lineage>
</organism>
<dbReference type="AlphaFoldDB" id="A0A8S1D3U1"/>
<gene>
    <name evidence="1" type="ORF">CLODIP_2_CD13064</name>
</gene>
<comment type="caution">
    <text evidence="1">The sequence shown here is derived from an EMBL/GenBank/DDBJ whole genome shotgun (WGS) entry which is preliminary data.</text>
</comment>
<dbReference type="InterPro" id="IPR032675">
    <property type="entry name" value="LRR_dom_sf"/>
</dbReference>
<evidence type="ECO:0000313" key="2">
    <source>
        <dbReference type="Proteomes" id="UP000494165"/>
    </source>
</evidence>
<keyword evidence="2" id="KW-1185">Reference proteome</keyword>
<dbReference type="Proteomes" id="UP000494165">
    <property type="component" value="Unassembled WGS sequence"/>
</dbReference>
<sequence length="470" mass="53934">MFAEFSLSNDLTDQFNKLLLAEEVSLEVLMEVLRRISVCVVSSNTIEILSRVIDKVSDTKINLSDFSELYPSQPDFELKVLELFSSRKADQISVLEINGGENSSNPPRLEKKMWTEIAKLKKLEKISITKQKFFLEDLMKMCKGLSSLREIRVLIDSKSQCPTDDPNFAQEFSKIFGMLKEFVYAPIGQTEQKESFMLKLTNFGIEHLPNANKIISEDHFCDMSEGCKKMAQTSQLQHVQLDAMNLEEVALNFDKFHSVRSLEFDWGERKVTDFDYTKSKKKLSSLKGFKSLTHLKFVDLSSIDYLTRILSFVGSSLIDLRLDYTPDNSKIMVVDLKLIQSKCPKLKHLEITETGVDDSEPMASFKSLRELEIAFKSDLRNKVKLSNILHAPNLEKVRLSGILVTKEEMQLIVRLIRKKAILTRIKSLILTLDGNQRAEMKQIIENEGRSFLRAVSTARKIKEENIKFDF</sequence>
<dbReference type="Gene3D" id="3.80.10.10">
    <property type="entry name" value="Ribonuclease Inhibitor"/>
    <property type="match status" value="1"/>
</dbReference>
<dbReference type="SUPFAM" id="SSF52047">
    <property type="entry name" value="RNI-like"/>
    <property type="match status" value="1"/>
</dbReference>
<reference evidence="1 2" key="1">
    <citation type="submission" date="2020-04" db="EMBL/GenBank/DDBJ databases">
        <authorList>
            <person name="Alioto T."/>
            <person name="Alioto T."/>
            <person name="Gomez Garrido J."/>
        </authorList>
    </citation>
    <scope>NUCLEOTIDE SEQUENCE [LARGE SCALE GENOMIC DNA]</scope>
</reference>
<dbReference type="EMBL" id="CADEPI010000107">
    <property type="protein sequence ID" value="CAB3375056.1"/>
    <property type="molecule type" value="Genomic_DNA"/>
</dbReference>
<accession>A0A8S1D3U1</accession>